<reference evidence="5" key="1">
    <citation type="submission" date="2016-10" db="EMBL/GenBank/DDBJ databases">
        <authorList>
            <person name="Varghese N."/>
            <person name="Submissions S."/>
        </authorList>
    </citation>
    <scope>NUCLEOTIDE SEQUENCE [LARGE SCALE GENOMIC DNA]</scope>
    <source>
        <strain evidence="5">DSM 21857</strain>
    </source>
</reference>
<dbReference type="InterPro" id="IPR044725">
    <property type="entry name" value="CBSX3_CBS_dom"/>
</dbReference>
<sequence>MTVRSILDRKGSDVVTLEPEQTLARAAQLLGARRIGAVVIVDGERRIVGILSERDIVRVIGEAGGDALGLRVDQVMTSKVTTCGEAHTVNHVMEVMTQGRFRHLPVEKDGKLAGIISIGDVVKRRLEEVQREADQIREYIATA</sequence>
<dbReference type="RefSeq" id="WP_091519687.1">
    <property type="nucleotide sequence ID" value="NZ_FORF01000005.1"/>
</dbReference>
<gene>
    <name evidence="4" type="ORF">SAMN03080618_01148</name>
</gene>
<dbReference type="InterPro" id="IPR000644">
    <property type="entry name" value="CBS_dom"/>
</dbReference>
<proteinExistence type="predicted"/>
<dbReference type="PANTHER" id="PTHR43080:SF2">
    <property type="entry name" value="CBS DOMAIN-CONTAINING PROTEIN"/>
    <property type="match status" value="1"/>
</dbReference>
<dbReference type="InterPro" id="IPR051257">
    <property type="entry name" value="Diverse_CBS-Domain"/>
</dbReference>
<dbReference type="OrthoDB" id="9807125at2"/>
<dbReference type="CDD" id="cd04623">
    <property type="entry name" value="CBS_pair_bac_euk"/>
    <property type="match status" value="1"/>
</dbReference>
<dbReference type="SUPFAM" id="SSF54631">
    <property type="entry name" value="CBS-domain pair"/>
    <property type="match status" value="1"/>
</dbReference>
<dbReference type="SMART" id="SM00116">
    <property type="entry name" value="CBS"/>
    <property type="match status" value="2"/>
</dbReference>
<dbReference type="InterPro" id="IPR046342">
    <property type="entry name" value="CBS_dom_sf"/>
</dbReference>
<evidence type="ECO:0000313" key="4">
    <source>
        <dbReference type="EMBL" id="SFI70358.1"/>
    </source>
</evidence>
<dbReference type="EMBL" id="FORF01000005">
    <property type="protein sequence ID" value="SFI70358.1"/>
    <property type="molecule type" value="Genomic_DNA"/>
</dbReference>
<evidence type="ECO:0000313" key="5">
    <source>
        <dbReference type="Proteomes" id="UP000242763"/>
    </source>
</evidence>
<feature type="domain" description="CBS" evidence="3">
    <location>
        <begin position="76"/>
        <end position="132"/>
    </location>
</feature>
<dbReference type="AlphaFoldDB" id="A0A1I3KDK1"/>
<evidence type="ECO:0000259" key="3">
    <source>
        <dbReference type="PROSITE" id="PS51371"/>
    </source>
</evidence>
<evidence type="ECO:0000256" key="1">
    <source>
        <dbReference type="ARBA" id="ARBA00023122"/>
    </source>
</evidence>
<organism evidence="4 5">
    <name type="scientific">Aquamicrobium aerolatum DSM 21857</name>
    <dbReference type="NCBI Taxonomy" id="1121003"/>
    <lineage>
        <taxon>Bacteria</taxon>
        <taxon>Pseudomonadati</taxon>
        <taxon>Pseudomonadota</taxon>
        <taxon>Alphaproteobacteria</taxon>
        <taxon>Hyphomicrobiales</taxon>
        <taxon>Phyllobacteriaceae</taxon>
        <taxon>Aerobium</taxon>
    </lineage>
</organism>
<dbReference type="Proteomes" id="UP000242763">
    <property type="component" value="Unassembled WGS sequence"/>
</dbReference>
<dbReference type="STRING" id="1121003.SAMN03080618_01148"/>
<keyword evidence="1 2" id="KW-0129">CBS domain</keyword>
<feature type="domain" description="CBS" evidence="3">
    <location>
        <begin position="7"/>
        <end position="68"/>
    </location>
</feature>
<dbReference type="Pfam" id="PF00571">
    <property type="entry name" value="CBS"/>
    <property type="match status" value="2"/>
</dbReference>
<accession>A0A1I3KDK1</accession>
<dbReference type="PANTHER" id="PTHR43080">
    <property type="entry name" value="CBS DOMAIN-CONTAINING PROTEIN CBSX3, MITOCHONDRIAL"/>
    <property type="match status" value="1"/>
</dbReference>
<keyword evidence="5" id="KW-1185">Reference proteome</keyword>
<dbReference type="PROSITE" id="PS51371">
    <property type="entry name" value="CBS"/>
    <property type="match status" value="2"/>
</dbReference>
<evidence type="ECO:0000256" key="2">
    <source>
        <dbReference type="PROSITE-ProRule" id="PRU00703"/>
    </source>
</evidence>
<name>A0A1I3KDK1_9HYPH</name>
<dbReference type="Gene3D" id="3.10.580.10">
    <property type="entry name" value="CBS-domain"/>
    <property type="match status" value="1"/>
</dbReference>
<protein>
    <submittedName>
        <fullName evidence="4">CBS domain-containing protein</fullName>
    </submittedName>
</protein>